<dbReference type="PANTHER" id="PTHR41983">
    <property type="entry name" value="SHORT-CHAIN FATTY ACID TRANSPORTER-RELATED"/>
    <property type="match status" value="1"/>
</dbReference>
<feature type="transmembrane region" description="Helical" evidence="1">
    <location>
        <begin position="60"/>
        <end position="81"/>
    </location>
</feature>
<dbReference type="RefSeq" id="WP_187966692.1">
    <property type="nucleotide sequence ID" value="NZ_JACVDC010000063.1"/>
</dbReference>
<reference evidence="2 3" key="1">
    <citation type="submission" date="2020-09" db="EMBL/GenBank/DDBJ databases">
        <title>Sinomicrobium weinanense sp. nov., a halophilic bacteria isolated from saline-alkali soil.</title>
        <authorList>
            <person name="Wu P."/>
            <person name="Ren H."/>
            <person name="Mei Y."/>
            <person name="Liang Y."/>
            <person name="Chen Z."/>
        </authorList>
    </citation>
    <scope>NUCLEOTIDE SEQUENCE [LARGE SCALE GENOMIC DNA]</scope>
    <source>
        <strain evidence="2 3">FJxs</strain>
    </source>
</reference>
<evidence type="ECO:0000313" key="3">
    <source>
        <dbReference type="Proteomes" id="UP000653730"/>
    </source>
</evidence>
<dbReference type="AlphaFoldDB" id="A0A926Q540"/>
<dbReference type="PANTHER" id="PTHR41983:SF2">
    <property type="entry name" value="SHORT-CHAIN FATTY ACID TRANSPORTER-RELATED"/>
    <property type="match status" value="1"/>
</dbReference>
<sequence length="458" mass="49825">MNPARLVERIFKKFLPSQFTIAVLLTLFTVALAYFFSGMEQEGRLRTILLYWEKGVWDSGLLVFAYQMMLILVLGHVLVLSPLVNRLIAMLTRHATNTANAAVLVSVATMLAAFFNWGLALIFGAVLARKVGEKAQEEGFPLNYPLIGAAGYTGLMVWHGGMSGSAPLKAAEKGHIADLMQHVPKAEASAFSFPEFISTQHTIFSWWNLLLFGLLLVIIPVVLYALGKKVKPTEINLKVYNPESPGRSKISGAEGLDHSRILAFGFAAMILAAFFIRYGSELAAFNITPNMLNLFMLGLAVLLHGNFRNFLNALEEAIKGVSGILIQFPLYFGIMGIMSHSGMVEDISGFFASVANAKTLPVFIFFSGGLVNIFVPSGGGQWAVQGPVVLDAALKLGVPLPKAVMSLAYGDQITNMLQPFWALPLLGITRLRAKDILPYTLLLMVAGTLILVAGLLFL</sequence>
<feature type="transmembrane region" description="Helical" evidence="1">
    <location>
        <begin position="350"/>
        <end position="375"/>
    </location>
</feature>
<keyword evidence="1" id="KW-0812">Transmembrane</keyword>
<feature type="transmembrane region" description="Helical" evidence="1">
    <location>
        <begin position="284"/>
        <end position="305"/>
    </location>
</feature>
<dbReference type="EMBL" id="JACVDC010000063">
    <property type="protein sequence ID" value="MBC9797560.1"/>
    <property type="molecule type" value="Genomic_DNA"/>
</dbReference>
<feature type="transmembrane region" description="Helical" evidence="1">
    <location>
        <begin position="20"/>
        <end position="39"/>
    </location>
</feature>
<keyword evidence="1" id="KW-1133">Transmembrane helix</keyword>
<organism evidence="2 3">
    <name type="scientific">Sinomicrobium weinanense</name>
    <dbReference type="NCBI Taxonomy" id="2842200"/>
    <lineage>
        <taxon>Bacteria</taxon>
        <taxon>Pseudomonadati</taxon>
        <taxon>Bacteroidota</taxon>
        <taxon>Flavobacteriia</taxon>
        <taxon>Flavobacteriales</taxon>
        <taxon>Flavobacteriaceae</taxon>
        <taxon>Sinomicrobium</taxon>
    </lineage>
</organism>
<feature type="transmembrane region" description="Helical" evidence="1">
    <location>
        <begin position="317"/>
        <end position="338"/>
    </location>
</feature>
<dbReference type="Pfam" id="PF02667">
    <property type="entry name" value="SCFA_trans"/>
    <property type="match status" value="1"/>
</dbReference>
<comment type="caution">
    <text evidence="2">The sequence shown here is derived from an EMBL/GenBank/DDBJ whole genome shotgun (WGS) entry which is preliminary data.</text>
</comment>
<gene>
    <name evidence="2" type="ORF">IBL28_16405</name>
</gene>
<evidence type="ECO:0000256" key="1">
    <source>
        <dbReference type="SAM" id="Phobius"/>
    </source>
</evidence>
<feature type="transmembrane region" description="Helical" evidence="1">
    <location>
        <begin position="206"/>
        <end position="226"/>
    </location>
</feature>
<keyword evidence="1" id="KW-0472">Membrane</keyword>
<dbReference type="GO" id="GO:0005886">
    <property type="term" value="C:plasma membrane"/>
    <property type="evidence" value="ECO:0007669"/>
    <property type="project" value="TreeGrafter"/>
</dbReference>
<feature type="transmembrane region" description="Helical" evidence="1">
    <location>
        <begin position="261"/>
        <end position="278"/>
    </location>
</feature>
<feature type="transmembrane region" description="Helical" evidence="1">
    <location>
        <begin position="436"/>
        <end position="457"/>
    </location>
</feature>
<protein>
    <submittedName>
        <fullName evidence="2">Short-chain fatty acid transporter</fullName>
    </submittedName>
</protein>
<dbReference type="Proteomes" id="UP000653730">
    <property type="component" value="Unassembled WGS sequence"/>
</dbReference>
<proteinExistence type="predicted"/>
<feature type="transmembrane region" description="Helical" evidence="1">
    <location>
        <begin position="140"/>
        <end position="158"/>
    </location>
</feature>
<feature type="transmembrane region" description="Helical" evidence="1">
    <location>
        <begin position="101"/>
        <end position="128"/>
    </location>
</feature>
<dbReference type="InterPro" id="IPR006160">
    <property type="entry name" value="SCFA_transpt_AtoE"/>
</dbReference>
<keyword evidence="3" id="KW-1185">Reference proteome</keyword>
<evidence type="ECO:0000313" key="2">
    <source>
        <dbReference type="EMBL" id="MBC9797560.1"/>
    </source>
</evidence>
<accession>A0A926Q540</accession>
<name>A0A926Q540_9FLAO</name>